<proteinExistence type="predicted"/>
<accession>A0AAV5FI76</accession>
<dbReference type="EMBL" id="BQKI01000088">
    <property type="protein sequence ID" value="GJN35414.1"/>
    <property type="molecule type" value="Genomic_DNA"/>
</dbReference>
<feature type="region of interest" description="Disordered" evidence="1">
    <location>
        <begin position="95"/>
        <end position="121"/>
    </location>
</feature>
<gene>
    <name evidence="2" type="primary">gb24189</name>
    <name evidence="2" type="ORF">PR202_gb24189</name>
</gene>
<comment type="caution">
    <text evidence="2">The sequence shown here is derived from an EMBL/GenBank/DDBJ whole genome shotgun (WGS) entry which is preliminary data.</text>
</comment>
<name>A0AAV5FI76_ELECO</name>
<feature type="compositionally biased region" description="Basic and acidic residues" evidence="1">
    <location>
        <begin position="95"/>
        <end position="109"/>
    </location>
</feature>
<dbReference type="PROSITE" id="PS50096">
    <property type="entry name" value="IQ"/>
    <property type="match status" value="1"/>
</dbReference>
<reference evidence="2" key="1">
    <citation type="journal article" date="2018" name="DNA Res.">
        <title>Multiple hybrid de novo genome assembly of finger millet, an orphan allotetraploid crop.</title>
        <authorList>
            <person name="Hatakeyama M."/>
            <person name="Aluri S."/>
            <person name="Balachadran M.T."/>
            <person name="Sivarajan S.R."/>
            <person name="Patrignani A."/>
            <person name="Gruter S."/>
            <person name="Poveda L."/>
            <person name="Shimizu-Inatsugi R."/>
            <person name="Baeten J."/>
            <person name="Francoijs K.J."/>
            <person name="Nataraja K.N."/>
            <person name="Reddy Y.A.N."/>
            <person name="Phadnis S."/>
            <person name="Ravikumar R.L."/>
            <person name="Schlapbach R."/>
            <person name="Sreeman S.M."/>
            <person name="Shimizu K.K."/>
        </authorList>
    </citation>
    <scope>NUCLEOTIDE SEQUENCE</scope>
</reference>
<evidence type="ECO:0000313" key="3">
    <source>
        <dbReference type="Proteomes" id="UP001054889"/>
    </source>
</evidence>
<keyword evidence="3" id="KW-1185">Reference proteome</keyword>
<dbReference type="Proteomes" id="UP001054889">
    <property type="component" value="Unassembled WGS sequence"/>
</dbReference>
<dbReference type="AlphaFoldDB" id="A0AAV5FI76"/>
<sequence length="192" mass="21006">MVQEGPIQAGVVKAGPVQTGTVQASMVATGTQAVVGEDDAVAGPKVAVKLKLVYGGGYTKLRYLRLVHNSVSVQPENGQGRAVVQKLRRHRWQEYKSSKERAEKQHAEADNQSVSAAPATAREKRRWSFRRWRPGPARAVCVAVLLGSEGEELRKALCALRGMVRLEAMVRGQVVRRLASVTLRRMQALVDA</sequence>
<reference evidence="2" key="2">
    <citation type="submission" date="2021-12" db="EMBL/GenBank/DDBJ databases">
        <title>Resequencing data analysis of finger millet.</title>
        <authorList>
            <person name="Hatakeyama M."/>
            <person name="Aluri S."/>
            <person name="Balachadran M.T."/>
            <person name="Sivarajan S.R."/>
            <person name="Poveda L."/>
            <person name="Shimizu-Inatsugi R."/>
            <person name="Schlapbach R."/>
            <person name="Sreeman S.M."/>
            <person name="Shimizu K.K."/>
        </authorList>
    </citation>
    <scope>NUCLEOTIDE SEQUENCE</scope>
</reference>
<protein>
    <submittedName>
        <fullName evidence="2">Uncharacterized protein</fullName>
    </submittedName>
</protein>
<organism evidence="2 3">
    <name type="scientific">Eleusine coracana subsp. coracana</name>
    <dbReference type="NCBI Taxonomy" id="191504"/>
    <lineage>
        <taxon>Eukaryota</taxon>
        <taxon>Viridiplantae</taxon>
        <taxon>Streptophyta</taxon>
        <taxon>Embryophyta</taxon>
        <taxon>Tracheophyta</taxon>
        <taxon>Spermatophyta</taxon>
        <taxon>Magnoliopsida</taxon>
        <taxon>Liliopsida</taxon>
        <taxon>Poales</taxon>
        <taxon>Poaceae</taxon>
        <taxon>PACMAD clade</taxon>
        <taxon>Chloridoideae</taxon>
        <taxon>Cynodonteae</taxon>
        <taxon>Eleusininae</taxon>
        <taxon>Eleusine</taxon>
    </lineage>
</organism>
<evidence type="ECO:0000313" key="2">
    <source>
        <dbReference type="EMBL" id="GJN35414.1"/>
    </source>
</evidence>
<evidence type="ECO:0000256" key="1">
    <source>
        <dbReference type="SAM" id="MobiDB-lite"/>
    </source>
</evidence>